<dbReference type="RefSeq" id="WP_143897684.1">
    <property type="nucleotide sequence ID" value="NZ_CP083911.1"/>
</dbReference>
<dbReference type="InterPro" id="IPR047347">
    <property type="entry name" value="YvaQ-like_sensor"/>
</dbReference>
<reference evidence="10 11" key="1">
    <citation type="submission" date="2019-07" db="EMBL/GenBank/DDBJ databases">
        <title>Tepidimonas taiwanensis I1-1 draft genome.</title>
        <authorList>
            <person name="Da Costa M.S."/>
            <person name="Froufe H.J.C."/>
            <person name="Egas C."/>
            <person name="Albuquerque L."/>
        </authorList>
    </citation>
    <scope>NUCLEOTIDE SEQUENCE [LARGE SCALE GENOMIC DNA]</scope>
    <source>
        <strain evidence="10 11">I1-1</strain>
    </source>
</reference>
<keyword evidence="7" id="KW-0812">Transmembrane</keyword>
<protein>
    <submittedName>
        <fullName evidence="10">Methyl-accepting chemotaxis protein I</fullName>
    </submittedName>
</protein>
<comment type="similarity">
    <text evidence="3">Belongs to the methyl-accepting chemotaxis (MCP) protein family.</text>
</comment>
<dbReference type="OrthoDB" id="9763018at2"/>
<name>A0A554XAJ1_9BURK</name>
<dbReference type="PRINTS" id="PR00260">
    <property type="entry name" value="CHEMTRNSDUCR"/>
</dbReference>
<feature type="domain" description="Methyl-accepting transducer" evidence="8">
    <location>
        <begin position="272"/>
        <end position="501"/>
    </location>
</feature>
<comment type="subcellular location">
    <subcellularLocation>
        <location evidence="1">Membrane</location>
    </subcellularLocation>
</comment>
<dbReference type="Proteomes" id="UP000317763">
    <property type="component" value="Unassembled WGS sequence"/>
</dbReference>
<evidence type="ECO:0000256" key="4">
    <source>
        <dbReference type="PROSITE-ProRule" id="PRU00284"/>
    </source>
</evidence>
<dbReference type="SMART" id="SM00283">
    <property type="entry name" value="MA"/>
    <property type="match status" value="1"/>
</dbReference>
<dbReference type="GO" id="GO:0004888">
    <property type="term" value="F:transmembrane signaling receptor activity"/>
    <property type="evidence" value="ECO:0007669"/>
    <property type="project" value="InterPro"/>
</dbReference>
<evidence type="ECO:0000313" key="10">
    <source>
        <dbReference type="EMBL" id="TSE32854.1"/>
    </source>
</evidence>
<evidence type="ECO:0000256" key="7">
    <source>
        <dbReference type="SAM" id="Phobius"/>
    </source>
</evidence>
<dbReference type="InterPro" id="IPR003660">
    <property type="entry name" value="HAMP_dom"/>
</dbReference>
<feature type="compositionally biased region" description="Low complexity" evidence="6">
    <location>
        <begin position="562"/>
        <end position="609"/>
    </location>
</feature>
<evidence type="ECO:0000256" key="6">
    <source>
        <dbReference type="SAM" id="MobiDB-lite"/>
    </source>
</evidence>
<dbReference type="CDD" id="cd11386">
    <property type="entry name" value="MCP_signal"/>
    <property type="match status" value="1"/>
</dbReference>
<evidence type="ECO:0000259" key="9">
    <source>
        <dbReference type="PROSITE" id="PS50885"/>
    </source>
</evidence>
<dbReference type="AlphaFoldDB" id="A0A554XAJ1"/>
<dbReference type="InterPro" id="IPR004089">
    <property type="entry name" value="MCPsignal_dom"/>
</dbReference>
<dbReference type="PANTHER" id="PTHR43531">
    <property type="entry name" value="PROTEIN ICFG"/>
    <property type="match status" value="1"/>
</dbReference>
<keyword evidence="7" id="KW-0472">Membrane</keyword>
<dbReference type="CDD" id="cd19411">
    <property type="entry name" value="MCP2201-like_sensor"/>
    <property type="match status" value="1"/>
</dbReference>
<accession>A0A554XAJ1</accession>
<dbReference type="Pfam" id="PF00672">
    <property type="entry name" value="HAMP"/>
    <property type="match status" value="1"/>
</dbReference>
<dbReference type="EMBL" id="VJOM01000007">
    <property type="protein sequence ID" value="TSE32854.1"/>
    <property type="molecule type" value="Genomic_DNA"/>
</dbReference>
<dbReference type="GO" id="GO:0007165">
    <property type="term" value="P:signal transduction"/>
    <property type="evidence" value="ECO:0007669"/>
    <property type="project" value="UniProtKB-KW"/>
</dbReference>
<keyword evidence="2" id="KW-0488">Methylation</keyword>
<dbReference type="GO" id="GO:0005886">
    <property type="term" value="C:plasma membrane"/>
    <property type="evidence" value="ECO:0007669"/>
    <property type="project" value="TreeGrafter"/>
</dbReference>
<dbReference type="InterPro" id="IPR004090">
    <property type="entry name" value="Chemotax_Me-accpt_rcpt"/>
</dbReference>
<evidence type="ECO:0000256" key="5">
    <source>
        <dbReference type="SAM" id="Coils"/>
    </source>
</evidence>
<dbReference type="Pfam" id="PF00015">
    <property type="entry name" value="MCPsignal"/>
    <property type="match status" value="1"/>
</dbReference>
<evidence type="ECO:0000256" key="2">
    <source>
        <dbReference type="ARBA" id="ARBA00022481"/>
    </source>
</evidence>
<sequence>MAIRDLKIGVRLGLGFGLLLALLLAVAIGGIVGGLRMQAVEETVKTYNKAAMLAEKWSAFTRQQVDRTVAVARLGENPQALEYFQTQIAQTRALVDELQQRTGAAVDQLADAEASRLLQLTREARGAQMRLRDQVLERVRAGDHTGARALADGEYRRAGDRYVQAQEDLAQYLVTDAERTIEEAKRFVGNLSLAMGAAAALALLIGVTVAVSLTRGIVRPLREAVGIAQAVAHGDLTQTIHVDRGDEVGELMRALQQMQAALQQAFQRIRASADQVALASAEIAQGNQDLSARTENAAASVEETSASLQQLTEAVRSSSQAAAVANQLAAQAADAARSGGQTVAQAVESMKGIEASSQKIADITNVIDGIAFQTNILALNAAVEAARAGEAGRGFAVVAGEVRSLAQRSAEAAKQIKALIEESVQRVQAGSAQVDAAGRTMEEIVQAIQRVADMIGEVTAAAQEQSENIAQVNAAVGQLDSTTQQNAALVEQAAAAAASLNTQAQALLQVVAQFRTGDGDGAVRTVAPMRASASAPAARREPSLPPAAAKSTTLKAVGHTPARPALGAAAASSSSAGKPASKTPGAAPAGAAKPASGPTAAPAKPTAPKALPPRPSPATEEGEWESF</sequence>
<evidence type="ECO:0000256" key="1">
    <source>
        <dbReference type="ARBA" id="ARBA00004370"/>
    </source>
</evidence>
<keyword evidence="5" id="KW-0175">Coiled coil</keyword>
<keyword evidence="11" id="KW-1185">Reference proteome</keyword>
<dbReference type="PROSITE" id="PS50885">
    <property type="entry name" value="HAMP"/>
    <property type="match status" value="1"/>
</dbReference>
<dbReference type="Gene3D" id="1.10.287.950">
    <property type="entry name" value="Methyl-accepting chemotaxis protein"/>
    <property type="match status" value="1"/>
</dbReference>
<gene>
    <name evidence="10" type="primary">tsr_2</name>
    <name evidence="10" type="ORF">Ttaiw_00962</name>
</gene>
<feature type="domain" description="HAMP" evidence="9">
    <location>
        <begin position="215"/>
        <end position="267"/>
    </location>
</feature>
<dbReference type="PANTHER" id="PTHR43531:SF14">
    <property type="entry name" value="METHYL-ACCEPTING CHEMOTAXIS PROTEIN I-RELATED"/>
    <property type="match status" value="1"/>
</dbReference>
<organism evidence="10 11">
    <name type="scientific">Tepidimonas taiwanensis</name>
    <dbReference type="NCBI Taxonomy" id="307486"/>
    <lineage>
        <taxon>Bacteria</taxon>
        <taxon>Pseudomonadati</taxon>
        <taxon>Pseudomonadota</taxon>
        <taxon>Betaproteobacteria</taxon>
        <taxon>Burkholderiales</taxon>
        <taxon>Tepidimonas</taxon>
    </lineage>
</organism>
<dbReference type="SUPFAM" id="SSF58104">
    <property type="entry name" value="Methyl-accepting chemotaxis protein (MCP) signaling domain"/>
    <property type="match status" value="1"/>
</dbReference>
<dbReference type="InterPro" id="IPR051310">
    <property type="entry name" value="MCP_chemotaxis"/>
</dbReference>
<proteinExistence type="inferred from homology"/>
<keyword evidence="4" id="KW-0807">Transducer</keyword>
<evidence type="ECO:0000256" key="3">
    <source>
        <dbReference type="ARBA" id="ARBA00029447"/>
    </source>
</evidence>
<dbReference type="STRING" id="307486.GCA_000807215_00822"/>
<feature type="region of interest" description="Disordered" evidence="6">
    <location>
        <begin position="531"/>
        <end position="627"/>
    </location>
</feature>
<feature type="transmembrane region" description="Helical" evidence="7">
    <location>
        <begin position="191"/>
        <end position="213"/>
    </location>
</feature>
<evidence type="ECO:0000313" key="11">
    <source>
        <dbReference type="Proteomes" id="UP000317763"/>
    </source>
</evidence>
<evidence type="ECO:0000259" key="8">
    <source>
        <dbReference type="PROSITE" id="PS50111"/>
    </source>
</evidence>
<dbReference type="FunFam" id="1.10.287.950:FF:000001">
    <property type="entry name" value="Methyl-accepting chemotaxis sensory transducer"/>
    <property type="match status" value="1"/>
</dbReference>
<dbReference type="PROSITE" id="PS50111">
    <property type="entry name" value="CHEMOTAXIS_TRANSDUC_2"/>
    <property type="match status" value="1"/>
</dbReference>
<dbReference type="GO" id="GO:0006935">
    <property type="term" value="P:chemotaxis"/>
    <property type="evidence" value="ECO:0007669"/>
    <property type="project" value="InterPro"/>
</dbReference>
<dbReference type="SMART" id="SM00304">
    <property type="entry name" value="HAMP"/>
    <property type="match status" value="1"/>
</dbReference>
<comment type="caution">
    <text evidence="10">The sequence shown here is derived from an EMBL/GenBank/DDBJ whole genome shotgun (WGS) entry which is preliminary data.</text>
</comment>
<dbReference type="CDD" id="cd06225">
    <property type="entry name" value="HAMP"/>
    <property type="match status" value="1"/>
</dbReference>
<feature type="coiled-coil region" evidence="5">
    <location>
        <begin position="248"/>
        <end position="275"/>
    </location>
</feature>
<keyword evidence="7" id="KW-1133">Transmembrane helix</keyword>